<dbReference type="InterPro" id="IPR045445">
    <property type="entry name" value="DUF6502"/>
</dbReference>
<keyword evidence="2" id="KW-1185">Reference proteome</keyword>
<name>A0ABP7N516_9GAMM</name>
<accession>A0ABP7N516</accession>
<dbReference type="Proteomes" id="UP001501565">
    <property type="component" value="Unassembled WGS sequence"/>
</dbReference>
<proteinExistence type="predicted"/>
<gene>
    <name evidence="1" type="ORF">GCM10022277_35580</name>
</gene>
<evidence type="ECO:0000313" key="2">
    <source>
        <dbReference type="Proteomes" id="UP001501565"/>
    </source>
</evidence>
<dbReference type="Pfam" id="PF20112">
    <property type="entry name" value="DUF6502"/>
    <property type="match status" value="1"/>
</dbReference>
<dbReference type="EMBL" id="BAABBN010000012">
    <property type="protein sequence ID" value="GAA3935984.1"/>
    <property type="molecule type" value="Genomic_DNA"/>
</dbReference>
<reference evidence="2" key="1">
    <citation type="journal article" date="2019" name="Int. J. Syst. Evol. Microbiol.">
        <title>The Global Catalogue of Microorganisms (GCM) 10K type strain sequencing project: providing services to taxonomists for standard genome sequencing and annotation.</title>
        <authorList>
            <consortium name="The Broad Institute Genomics Platform"/>
            <consortium name="The Broad Institute Genome Sequencing Center for Infectious Disease"/>
            <person name="Wu L."/>
            <person name="Ma J."/>
        </authorList>
    </citation>
    <scope>NUCLEOTIDE SEQUENCE [LARGE SCALE GENOMIC DNA]</scope>
    <source>
        <strain evidence="2">JCM 17551</strain>
    </source>
</reference>
<sequence length="292" mass="32962">MIGIMPANTPTPPNAAEPPKAVIKALKKVLTPLVRLLLSFQITLPYLIELLKSTYVDVADRDFKLDNKKQTDARISLLTGVHRKDTRRLRNQTDNEEEHSAAGIGSQLVANWISKPEYLDESGEPRRLAFKAKANEPDEADFEHLVQSVCKQDMRARVILDEWLRLGMASLIDDHWVELNKKAFLPDSSLDEKAFFLGMNVADHLEAASTNLRSEQPPFLERCVYYDGLSEASIQELKVMAENQGMELLQALNKKAIELKEKDQLKNTSSTLRMNTGLYFFSEPSDSDNESA</sequence>
<protein>
    <submittedName>
        <fullName evidence="1">DUF6502 family protein</fullName>
    </submittedName>
</protein>
<organism evidence="1 2">
    <name type="scientific">Litoribacillus peritrichatus</name>
    <dbReference type="NCBI Taxonomy" id="718191"/>
    <lineage>
        <taxon>Bacteria</taxon>
        <taxon>Pseudomonadati</taxon>
        <taxon>Pseudomonadota</taxon>
        <taxon>Gammaproteobacteria</taxon>
        <taxon>Oceanospirillales</taxon>
        <taxon>Oceanospirillaceae</taxon>
        <taxon>Litoribacillus</taxon>
    </lineage>
</organism>
<evidence type="ECO:0000313" key="1">
    <source>
        <dbReference type="EMBL" id="GAA3935984.1"/>
    </source>
</evidence>
<comment type="caution">
    <text evidence="1">The sequence shown here is derived from an EMBL/GenBank/DDBJ whole genome shotgun (WGS) entry which is preliminary data.</text>
</comment>